<dbReference type="GO" id="GO:0006355">
    <property type="term" value="P:regulation of DNA-templated transcription"/>
    <property type="evidence" value="ECO:0007669"/>
    <property type="project" value="InterPro"/>
</dbReference>
<evidence type="ECO:0000259" key="2">
    <source>
        <dbReference type="Pfam" id="PF16422"/>
    </source>
</evidence>
<dbReference type="Proteomes" id="UP000887565">
    <property type="component" value="Unplaced"/>
</dbReference>
<dbReference type="GO" id="GO:0005634">
    <property type="term" value="C:nucleus"/>
    <property type="evidence" value="ECO:0007669"/>
    <property type="project" value="UniProtKB-SubCell"/>
</dbReference>
<keyword evidence="1" id="KW-0217">Developmental protein</keyword>
<keyword evidence="1" id="KW-0805">Transcription regulation</keyword>
<sequence>MFPAAAFHHQQALANGAANSLYNINPQNNHHLRHQFLHHETPRGQLSNNKDENIFMTQISSSSTSGGSGSSGLLRWIPPTIVDPNTKNQISISFRKMNDILYIYIHSCSSSPKEKVLSVHSPLEIMKYFFSAQLTKATFEKQPPGNLRKSNFFNFTVALFDRRGQPIEIEKTQFVDFIEKEKDADLARTNNGIHYKLWLCYSSGIRQEQDLYVRLIDSVTKQVIVYEGQDKNPEMRRVLLTHEVMCSRCCEKKSCGNRNETPSDPNILDK</sequence>
<comment type="subcellular location">
    <subcellularLocation>
        <location evidence="1">Nucleus</location>
    </subcellularLocation>
</comment>
<dbReference type="InterPro" id="IPR038173">
    <property type="entry name" value="COE_DBD_sf"/>
</dbReference>
<keyword evidence="1" id="KW-0862">Zinc</keyword>
<keyword evidence="1" id="KW-0804">Transcription</keyword>
<evidence type="ECO:0000256" key="1">
    <source>
        <dbReference type="RuleBase" id="RU004489"/>
    </source>
</evidence>
<evidence type="ECO:0000313" key="3">
    <source>
        <dbReference type="Proteomes" id="UP000887565"/>
    </source>
</evidence>
<evidence type="ECO:0000313" key="4">
    <source>
        <dbReference type="WBParaSite" id="nRc.2.0.1.t11106-RA"/>
    </source>
</evidence>
<dbReference type="InterPro" id="IPR018350">
    <property type="entry name" value="Transcription_factor_COE_CS"/>
</dbReference>
<keyword evidence="1" id="KW-0238">DNA-binding</keyword>
<keyword evidence="1" id="KW-0863">Zinc-finger</keyword>
<dbReference type="WBParaSite" id="nRc.2.0.1.t11106-RA">
    <property type="protein sequence ID" value="nRc.2.0.1.t11106-RA"/>
    <property type="gene ID" value="nRc.2.0.1.g11106"/>
</dbReference>
<proteinExistence type="inferred from homology"/>
<dbReference type="PROSITE" id="PS01345">
    <property type="entry name" value="COE"/>
    <property type="match status" value="1"/>
</dbReference>
<dbReference type="Gene3D" id="2.60.40.3180">
    <property type="entry name" value="Transcription factor COE1, DNA-binding domain"/>
    <property type="match status" value="1"/>
</dbReference>
<dbReference type="PANTHER" id="PTHR10747">
    <property type="entry name" value="TRANSCRIPTION FACTOR COE FAMILY MEMBER"/>
    <property type="match status" value="1"/>
</dbReference>
<feature type="domain" description="Transcription factor COE DNA-binding" evidence="2">
    <location>
        <begin position="131"/>
        <end position="270"/>
    </location>
</feature>
<name>A0A915ID09_ROMCU</name>
<keyword evidence="1" id="KW-0479">Metal-binding</keyword>
<dbReference type="GO" id="GO:0003677">
    <property type="term" value="F:DNA binding"/>
    <property type="evidence" value="ECO:0007669"/>
    <property type="project" value="UniProtKB-KW"/>
</dbReference>
<dbReference type="GO" id="GO:0008270">
    <property type="term" value="F:zinc ion binding"/>
    <property type="evidence" value="ECO:0007669"/>
    <property type="project" value="UniProtKB-KW"/>
</dbReference>
<reference evidence="4" key="1">
    <citation type="submission" date="2022-11" db="UniProtKB">
        <authorList>
            <consortium name="WormBaseParasite"/>
        </authorList>
    </citation>
    <scope>IDENTIFICATION</scope>
</reference>
<dbReference type="FunFam" id="2.60.40.3180:FF:000004">
    <property type="entry name" value="Transcription factor COE1"/>
    <property type="match status" value="1"/>
</dbReference>
<keyword evidence="3" id="KW-1185">Reference proteome</keyword>
<protein>
    <submittedName>
        <fullName evidence="4">Transcription factor COE DNA-binding domain-containing protein</fullName>
    </submittedName>
</protein>
<keyword evidence="1" id="KW-0539">Nucleus</keyword>
<accession>A0A915ID09</accession>
<dbReference type="Pfam" id="PF16422">
    <property type="entry name" value="COE1_DBD"/>
    <property type="match status" value="1"/>
</dbReference>
<dbReference type="InterPro" id="IPR032200">
    <property type="entry name" value="COE_DBD"/>
</dbReference>
<comment type="similarity">
    <text evidence="1">Belongs to the COE family.</text>
</comment>
<dbReference type="AlphaFoldDB" id="A0A915ID09"/>
<dbReference type="InterPro" id="IPR003523">
    <property type="entry name" value="Transcription_factor_COE"/>
</dbReference>
<organism evidence="3 4">
    <name type="scientific">Romanomermis culicivorax</name>
    <name type="common">Nematode worm</name>
    <dbReference type="NCBI Taxonomy" id="13658"/>
    <lineage>
        <taxon>Eukaryota</taxon>
        <taxon>Metazoa</taxon>
        <taxon>Ecdysozoa</taxon>
        <taxon>Nematoda</taxon>
        <taxon>Enoplea</taxon>
        <taxon>Dorylaimia</taxon>
        <taxon>Mermithida</taxon>
        <taxon>Mermithoidea</taxon>
        <taxon>Mermithidae</taxon>
        <taxon>Romanomermis</taxon>
    </lineage>
</organism>